<organism evidence="1">
    <name type="scientific">Ralstonia syzygii R24</name>
    <dbReference type="NCBI Taxonomy" id="907261"/>
    <lineage>
        <taxon>Bacteria</taxon>
        <taxon>Pseudomonadati</taxon>
        <taxon>Pseudomonadota</taxon>
        <taxon>Betaproteobacteria</taxon>
        <taxon>Burkholderiales</taxon>
        <taxon>Burkholderiaceae</taxon>
        <taxon>Ralstonia</taxon>
        <taxon>Ralstonia solanacearum species complex</taxon>
    </lineage>
</organism>
<proteinExistence type="predicted"/>
<dbReference type="EMBL" id="FR854092">
    <property type="protein sequence ID" value="CCA86815.1"/>
    <property type="molecule type" value="Genomic_DNA"/>
</dbReference>
<evidence type="ECO:0000313" key="1">
    <source>
        <dbReference type="EMBL" id="CCA86815.1"/>
    </source>
</evidence>
<accession>G3ABC6</accession>
<sequence length="162" mass="17754">MPGQNVIARHLNAGSQVPLPLPGTRHQRHQRLKLPALVFTLRFTLVVEPWVSLGIQPESMAGKLRRCGLAAGFNARRGWRCGKRAFAFRVPHALGGGRVFQARPRGDAPIGGGCNVTLALERQWLIVYAKRVLGMLERSRTQVRPTGDRLGCTQHAPHSGTG</sequence>
<reference evidence="1" key="1">
    <citation type="journal article" date="2011" name="PLoS ONE">
        <title>Ralstonia syzygii, the Blood Disease Bacterium and some Asian R. solanacearum strains form a single genomic species despite divergent lifestyles.</title>
        <authorList>
            <person name="Remenant B."/>
            <person name="de Cambiaire J.C."/>
            <person name="Cellier G."/>
            <person name="Jacobs J.M."/>
            <person name="Mangenot S."/>
            <person name="Barbe V."/>
            <person name="Lajus A."/>
            <person name="Vallenet D."/>
            <person name="Medigue C."/>
            <person name="Fegan M."/>
            <person name="Allen C."/>
            <person name="Prior P."/>
        </authorList>
    </citation>
    <scope>NUCLEOTIDE SEQUENCE</scope>
    <source>
        <strain evidence="1">R24</strain>
    </source>
</reference>
<protein>
    <submittedName>
        <fullName evidence="1">Uncharacterized protein</fullName>
    </submittedName>
</protein>
<dbReference type="AlphaFoldDB" id="G3ABC6"/>
<gene>
    <name evidence="1" type="ORF">RALSY_mp30126</name>
</gene>
<name>G3ABC6_9RALS</name>
<reference evidence="1" key="2">
    <citation type="submission" date="2011-04" db="EMBL/GenBank/DDBJ databases">
        <authorList>
            <person name="Genoscope - CEA"/>
        </authorList>
    </citation>
    <scope>NUCLEOTIDE SEQUENCE</scope>
    <source>
        <strain evidence="1">R24</strain>
    </source>
</reference>